<evidence type="ECO:0000313" key="3">
    <source>
        <dbReference type="Proteomes" id="UP001165065"/>
    </source>
</evidence>
<comment type="caution">
    <text evidence="2">The sequence shown here is derived from an EMBL/GenBank/DDBJ whole genome shotgun (WGS) entry which is preliminary data.</text>
</comment>
<feature type="transmembrane region" description="Helical" evidence="1">
    <location>
        <begin position="57"/>
        <end position="77"/>
    </location>
</feature>
<evidence type="ECO:0000313" key="2">
    <source>
        <dbReference type="EMBL" id="GMI24680.1"/>
    </source>
</evidence>
<evidence type="ECO:0000256" key="1">
    <source>
        <dbReference type="SAM" id="Phobius"/>
    </source>
</evidence>
<name>A0A9W7FZA1_9STRA</name>
<keyword evidence="1" id="KW-0812">Transmembrane</keyword>
<proteinExistence type="predicted"/>
<gene>
    <name evidence="2" type="ORF">TrCOL_g10375</name>
</gene>
<protein>
    <submittedName>
        <fullName evidence="2">Uncharacterized protein</fullName>
    </submittedName>
</protein>
<dbReference type="AlphaFoldDB" id="A0A9W7FZA1"/>
<dbReference type="EMBL" id="BRYA01000590">
    <property type="protein sequence ID" value="GMI24680.1"/>
    <property type="molecule type" value="Genomic_DNA"/>
</dbReference>
<dbReference type="OrthoDB" id="10501414at2759"/>
<keyword evidence="3" id="KW-1185">Reference proteome</keyword>
<accession>A0A9W7FZA1</accession>
<feature type="transmembrane region" description="Helical" evidence="1">
    <location>
        <begin position="89"/>
        <end position="109"/>
    </location>
</feature>
<reference evidence="3" key="1">
    <citation type="journal article" date="2023" name="Commun. Biol.">
        <title>Genome analysis of Parmales, the sister group of diatoms, reveals the evolutionary specialization of diatoms from phago-mixotrophs to photoautotrophs.</title>
        <authorList>
            <person name="Ban H."/>
            <person name="Sato S."/>
            <person name="Yoshikawa S."/>
            <person name="Yamada K."/>
            <person name="Nakamura Y."/>
            <person name="Ichinomiya M."/>
            <person name="Sato N."/>
            <person name="Blanc-Mathieu R."/>
            <person name="Endo H."/>
            <person name="Kuwata A."/>
            <person name="Ogata H."/>
        </authorList>
    </citation>
    <scope>NUCLEOTIDE SEQUENCE [LARGE SCALE GENOMIC DNA]</scope>
</reference>
<sequence length="151" mass="16732">MAPPLYLRLISTFLNTLVFTCGLRNVISPGTPLPFVPGDEAFLYHVHGFYRGEKTTMVLKLLGCFMCMASGTKLLTVNTAIEGTFLRRNIFLLLGVLDFVTSYITYTYTGLPQSVLIGFSSLHGLEGLAFLTDAVMRKRPDKFKGVGKKLK</sequence>
<keyword evidence="1" id="KW-0472">Membrane</keyword>
<organism evidence="2 3">
    <name type="scientific">Triparma columacea</name>
    <dbReference type="NCBI Taxonomy" id="722753"/>
    <lineage>
        <taxon>Eukaryota</taxon>
        <taxon>Sar</taxon>
        <taxon>Stramenopiles</taxon>
        <taxon>Ochrophyta</taxon>
        <taxon>Bolidophyceae</taxon>
        <taxon>Parmales</taxon>
        <taxon>Triparmaceae</taxon>
        <taxon>Triparma</taxon>
    </lineage>
</organism>
<feature type="transmembrane region" description="Helical" evidence="1">
    <location>
        <begin position="7"/>
        <end position="27"/>
    </location>
</feature>
<dbReference type="Proteomes" id="UP001165065">
    <property type="component" value="Unassembled WGS sequence"/>
</dbReference>
<keyword evidence="1" id="KW-1133">Transmembrane helix</keyword>